<keyword evidence="3" id="KW-0804">Transcription</keyword>
<dbReference type="Pfam" id="PF12802">
    <property type="entry name" value="MarR_2"/>
    <property type="match status" value="1"/>
</dbReference>
<dbReference type="InterPro" id="IPR036390">
    <property type="entry name" value="WH_DNA-bd_sf"/>
</dbReference>
<dbReference type="RefSeq" id="WP_182809306.1">
    <property type="nucleotide sequence ID" value="NZ_JACJFM010000016.1"/>
</dbReference>
<comment type="caution">
    <text evidence="5">The sequence shown here is derived from an EMBL/GenBank/DDBJ whole genome shotgun (WGS) entry which is preliminary data.</text>
</comment>
<dbReference type="AlphaFoldDB" id="A0A839IQK0"/>
<dbReference type="PRINTS" id="PR00598">
    <property type="entry name" value="HTHMARR"/>
</dbReference>
<dbReference type="PANTHER" id="PTHR42756:SF1">
    <property type="entry name" value="TRANSCRIPTIONAL REPRESSOR OF EMRAB OPERON"/>
    <property type="match status" value="1"/>
</dbReference>
<evidence type="ECO:0000256" key="1">
    <source>
        <dbReference type="ARBA" id="ARBA00023015"/>
    </source>
</evidence>
<evidence type="ECO:0000256" key="2">
    <source>
        <dbReference type="ARBA" id="ARBA00023125"/>
    </source>
</evidence>
<dbReference type="GO" id="GO:0003677">
    <property type="term" value="F:DNA binding"/>
    <property type="evidence" value="ECO:0007669"/>
    <property type="project" value="UniProtKB-KW"/>
</dbReference>
<evidence type="ECO:0000313" key="5">
    <source>
        <dbReference type="EMBL" id="MBB1487525.1"/>
    </source>
</evidence>
<dbReference type="PROSITE" id="PS50995">
    <property type="entry name" value="HTH_MARR_2"/>
    <property type="match status" value="1"/>
</dbReference>
<dbReference type="Gene3D" id="1.10.10.10">
    <property type="entry name" value="Winged helix-like DNA-binding domain superfamily/Winged helix DNA-binding domain"/>
    <property type="match status" value="1"/>
</dbReference>
<reference evidence="5 6" key="1">
    <citation type="submission" date="2020-08" db="EMBL/GenBank/DDBJ databases">
        <title>Oceanospirillum sp. nov. isolated from marine sediment.</title>
        <authorList>
            <person name="Ji X."/>
        </authorList>
    </citation>
    <scope>NUCLEOTIDE SEQUENCE [LARGE SCALE GENOMIC DNA]</scope>
    <source>
        <strain evidence="5 6">D5</strain>
    </source>
</reference>
<keyword evidence="2" id="KW-0238">DNA-binding</keyword>
<accession>A0A839IQK0</accession>
<gene>
    <name evidence="5" type="ORF">H4O21_12990</name>
</gene>
<dbReference type="PANTHER" id="PTHR42756">
    <property type="entry name" value="TRANSCRIPTIONAL REGULATOR, MARR"/>
    <property type="match status" value="1"/>
</dbReference>
<keyword evidence="1" id="KW-0805">Transcription regulation</keyword>
<dbReference type="SUPFAM" id="SSF46785">
    <property type="entry name" value="Winged helix' DNA-binding domain"/>
    <property type="match status" value="1"/>
</dbReference>
<evidence type="ECO:0000313" key="6">
    <source>
        <dbReference type="Proteomes" id="UP000565262"/>
    </source>
</evidence>
<evidence type="ECO:0000259" key="4">
    <source>
        <dbReference type="PROSITE" id="PS50995"/>
    </source>
</evidence>
<dbReference type="InterPro" id="IPR036388">
    <property type="entry name" value="WH-like_DNA-bd_sf"/>
</dbReference>
<feature type="domain" description="HTH marR-type" evidence="4">
    <location>
        <begin position="9"/>
        <end position="142"/>
    </location>
</feature>
<name>A0A839IQK0_9GAMM</name>
<keyword evidence="6" id="KW-1185">Reference proteome</keyword>
<evidence type="ECO:0000256" key="3">
    <source>
        <dbReference type="ARBA" id="ARBA00023163"/>
    </source>
</evidence>
<organism evidence="5 6">
    <name type="scientific">Oceanospirillum sediminis</name>
    <dbReference type="NCBI Taxonomy" id="2760088"/>
    <lineage>
        <taxon>Bacteria</taxon>
        <taxon>Pseudomonadati</taxon>
        <taxon>Pseudomonadota</taxon>
        <taxon>Gammaproteobacteria</taxon>
        <taxon>Oceanospirillales</taxon>
        <taxon>Oceanospirillaceae</taxon>
        <taxon>Oceanospirillum</taxon>
    </lineage>
</organism>
<sequence length="153" mass="17491">MSTCYESLDLTLCAKLGRVHRICRQAVTKAVEPMGFTQPRWTAIMHIDFLGEGCSQQQLAQSLGIEMPSLTRTLQQLEQSRFIERRVDEQDKRSRNLYFTAAGSEQIECLKKVISQVRDSLYAGLTDDDLKAVDEALRIMEANAQRYCQQEVK</sequence>
<dbReference type="SMART" id="SM00347">
    <property type="entry name" value="HTH_MARR"/>
    <property type="match status" value="1"/>
</dbReference>
<protein>
    <submittedName>
        <fullName evidence="5">MarR family transcriptional regulator</fullName>
    </submittedName>
</protein>
<dbReference type="InterPro" id="IPR000835">
    <property type="entry name" value="HTH_MarR-typ"/>
</dbReference>
<dbReference type="GO" id="GO:0003700">
    <property type="term" value="F:DNA-binding transcription factor activity"/>
    <property type="evidence" value="ECO:0007669"/>
    <property type="project" value="InterPro"/>
</dbReference>
<dbReference type="Proteomes" id="UP000565262">
    <property type="component" value="Unassembled WGS sequence"/>
</dbReference>
<dbReference type="EMBL" id="JACJFM010000016">
    <property type="protein sequence ID" value="MBB1487525.1"/>
    <property type="molecule type" value="Genomic_DNA"/>
</dbReference>
<proteinExistence type="predicted"/>